<evidence type="ECO:0000256" key="1">
    <source>
        <dbReference type="SAM" id="Phobius"/>
    </source>
</evidence>
<organism evidence="2">
    <name type="scientific">Nitrososphaera viennensis</name>
    <dbReference type="NCBI Taxonomy" id="1034015"/>
    <lineage>
        <taxon>Archaea</taxon>
        <taxon>Nitrososphaerota</taxon>
        <taxon>Nitrososphaeria</taxon>
        <taxon>Nitrososphaerales</taxon>
        <taxon>Nitrososphaeraceae</taxon>
        <taxon>Nitrososphaera</taxon>
    </lineage>
</organism>
<reference evidence="2" key="1">
    <citation type="submission" date="2022-08" db="EMBL/GenBank/DDBJ databases">
        <title>Dynamic responses of ammonia-oxidizing microbial communities induced by reactive oxygen species (ROS) in fluctuating redox aquifers.</title>
        <authorList>
            <person name="Wang P."/>
            <person name="Wang H."/>
        </authorList>
    </citation>
    <scope>NUCLEOTIDE SEQUENCE</scope>
    <source>
        <strain evidence="2">PLX03</strain>
    </source>
</reference>
<name>A0A977NM10_9ARCH</name>
<evidence type="ECO:0000313" key="2">
    <source>
        <dbReference type="EMBL" id="UVS68957.1"/>
    </source>
</evidence>
<keyword evidence="1" id="KW-0472">Membrane</keyword>
<dbReference type="RefSeq" id="WP_158435248.1">
    <property type="nucleotide sequence ID" value="NZ_CP103305.1"/>
</dbReference>
<protein>
    <submittedName>
        <fullName evidence="2">Uncharacterized protein</fullName>
    </submittedName>
</protein>
<dbReference type="GeneID" id="74948023"/>
<dbReference type="Proteomes" id="UP001059771">
    <property type="component" value="Chromosome"/>
</dbReference>
<keyword evidence="1" id="KW-0812">Transmembrane</keyword>
<feature type="transmembrane region" description="Helical" evidence="1">
    <location>
        <begin position="6"/>
        <end position="25"/>
    </location>
</feature>
<sequence>MAEEMFIFGVTTGVFAFLVGIVFAARARRYSQGYKSAAVDAHGSSSASHGE</sequence>
<dbReference type="AlphaFoldDB" id="A0A977NM10"/>
<accession>A0A977NM10</accession>
<gene>
    <name evidence="2" type="ORF">NWT39_13750</name>
</gene>
<dbReference type="EMBL" id="CP103305">
    <property type="protein sequence ID" value="UVS68957.1"/>
    <property type="molecule type" value="Genomic_DNA"/>
</dbReference>
<proteinExistence type="predicted"/>
<keyword evidence="1" id="KW-1133">Transmembrane helix</keyword>